<feature type="compositionally biased region" description="Basic residues" evidence="1">
    <location>
        <begin position="70"/>
        <end position="86"/>
    </location>
</feature>
<keyword evidence="4" id="KW-1185">Reference proteome</keyword>
<keyword evidence="3" id="KW-0378">Hydrolase</keyword>
<comment type="caution">
    <text evidence="3">The sequence shown here is derived from an EMBL/GenBank/DDBJ whole genome shotgun (WGS) entry which is preliminary data.</text>
</comment>
<dbReference type="GO" id="GO:0016020">
    <property type="term" value="C:membrane"/>
    <property type="evidence" value="ECO:0007669"/>
    <property type="project" value="TreeGrafter"/>
</dbReference>
<dbReference type="InterPro" id="IPR029058">
    <property type="entry name" value="AB_hydrolase_fold"/>
</dbReference>
<dbReference type="Pfam" id="PF12697">
    <property type="entry name" value="Abhydrolase_6"/>
    <property type="match status" value="1"/>
</dbReference>
<dbReference type="Proteomes" id="UP000316639">
    <property type="component" value="Unassembled WGS sequence"/>
</dbReference>
<dbReference type="GO" id="GO:0046464">
    <property type="term" value="P:acylglycerol catabolic process"/>
    <property type="evidence" value="ECO:0007669"/>
    <property type="project" value="TreeGrafter"/>
</dbReference>
<feature type="region of interest" description="Disordered" evidence="1">
    <location>
        <begin position="57"/>
        <end position="99"/>
    </location>
</feature>
<dbReference type="SUPFAM" id="SSF53474">
    <property type="entry name" value="alpha/beta-Hydrolases"/>
    <property type="match status" value="1"/>
</dbReference>
<dbReference type="InterPro" id="IPR000073">
    <property type="entry name" value="AB_hydrolase_1"/>
</dbReference>
<evidence type="ECO:0000313" key="3">
    <source>
        <dbReference type="EMBL" id="TWP46845.1"/>
    </source>
</evidence>
<sequence>MDAVRRQRPVPPEGLRADHAPAPERRPARRALHPRGHAVLAAAVLPRRPARLVAAVPHVQTPRGALAGRPRPRQADRHRHRRRGRPARQPLRVPLPPGRIGDLPPVTISSWQAAGRHLTIGGRRIFVVDRGTGAPVVFVHGFPGSSYDWRSVLPPGRRVIALDLLGFGLSDKPSSDRYSLVSQADLVWSVLKELGVGSCTLVGHDIGDTVIAELLHRSFPADRVVLLNGSIFSDLVSLSLGQKLLLALPDRRLPVGVPGPVLRASLRATFAMPPTAALIAEMESLIRLQRGDRLLTRQIRYVLERRRNQLTWTRALLDYPGRLDLLWGERDPIAVPAMAHRLRSLRPETSVTLWSDVGHWPALEAPERVLAALASS</sequence>
<protein>
    <submittedName>
        <fullName evidence="3">Alpha/beta hydrolase</fullName>
    </submittedName>
</protein>
<dbReference type="PANTHER" id="PTHR43798:SF33">
    <property type="entry name" value="HYDROLASE, PUTATIVE (AFU_ORTHOLOGUE AFUA_2G14860)-RELATED"/>
    <property type="match status" value="1"/>
</dbReference>
<evidence type="ECO:0000313" key="4">
    <source>
        <dbReference type="Proteomes" id="UP000316639"/>
    </source>
</evidence>
<dbReference type="PANTHER" id="PTHR43798">
    <property type="entry name" value="MONOACYLGLYCEROL LIPASE"/>
    <property type="match status" value="1"/>
</dbReference>
<dbReference type="EMBL" id="VOBR01000029">
    <property type="protein sequence ID" value="TWP46845.1"/>
    <property type="molecule type" value="Genomic_DNA"/>
</dbReference>
<dbReference type="InterPro" id="IPR050266">
    <property type="entry name" value="AB_hydrolase_sf"/>
</dbReference>
<dbReference type="OrthoDB" id="334507at2"/>
<name>A0A563EJ08_9PSEU</name>
<dbReference type="AlphaFoldDB" id="A0A563EJ08"/>
<reference evidence="3 4" key="1">
    <citation type="submission" date="2019-07" db="EMBL/GenBank/DDBJ databases">
        <title>Lentzea xizangensis sp. nov., isolated from Qinghai-Tibetan Plateau Soils.</title>
        <authorList>
            <person name="Huang J."/>
        </authorList>
    </citation>
    <scope>NUCLEOTIDE SEQUENCE [LARGE SCALE GENOMIC DNA]</scope>
    <source>
        <strain evidence="3 4">FXJ1.1311</strain>
    </source>
</reference>
<evidence type="ECO:0000259" key="2">
    <source>
        <dbReference type="Pfam" id="PF12697"/>
    </source>
</evidence>
<organism evidence="3 4">
    <name type="scientific">Lentzea tibetensis</name>
    <dbReference type="NCBI Taxonomy" id="2591470"/>
    <lineage>
        <taxon>Bacteria</taxon>
        <taxon>Bacillati</taxon>
        <taxon>Actinomycetota</taxon>
        <taxon>Actinomycetes</taxon>
        <taxon>Pseudonocardiales</taxon>
        <taxon>Pseudonocardiaceae</taxon>
        <taxon>Lentzea</taxon>
    </lineage>
</organism>
<proteinExistence type="predicted"/>
<dbReference type="Gene3D" id="3.40.50.1820">
    <property type="entry name" value="alpha/beta hydrolase"/>
    <property type="match status" value="1"/>
</dbReference>
<evidence type="ECO:0000256" key="1">
    <source>
        <dbReference type="SAM" id="MobiDB-lite"/>
    </source>
</evidence>
<feature type="compositionally biased region" description="Low complexity" evidence="1">
    <location>
        <begin position="57"/>
        <end position="69"/>
    </location>
</feature>
<gene>
    <name evidence="3" type="ORF">FKR81_34095</name>
</gene>
<feature type="compositionally biased region" description="Basic and acidic residues" evidence="1">
    <location>
        <begin position="15"/>
        <end position="26"/>
    </location>
</feature>
<feature type="domain" description="AB hydrolase-1" evidence="2">
    <location>
        <begin position="136"/>
        <end position="372"/>
    </location>
</feature>
<feature type="region of interest" description="Disordered" evidence="1">
    <location>
        <begin position="1"/>
        <end position="34"/>
    </location>
</feature>
<dbReference type="GO" id="GO:0047372">
    <property type="term" value="F:monoacylglycerol lipase activity"/>
    <property type="evidence" value="ECO:0007669"/>
    <property type="project" value="TreeGrafter"/>
</dbReference>
<accession>A0A563EJ08</accession>